<dbReference type="RefSeq" id="WP_178946680.1">
    <property type="nucleotide sequence ID" value="NZ_AP019810.1"/>
</dbReference>
<dbReference type="AlphaFoldDB" id="A0AAI8RB38"/>
<organism evidence="1 2">
    <name type="scientific">Enterococcus mundtii</name>
    <dbReference type="NCBI Taxonomy" id="53346"/>
    <lineage>
        <taxon>Bacteria</taxon>
        <taxon>Bacillati</taxon>
        <taxon>Bacillota</taxon>
        <taxon>Bacilli</taxon>
        <taxon>Lactobacillales</taxon>
        <taxon>Enterococcaceae</taxon>
        <taxon>Enterococcus</taxon>
    </lineage>
</organism>
<dbReference type="Proteomes" id="UP000509460">
    <property type="component" value="Chromosome"/>
</dbReference>
<reference evidence="1 2" key="1">
    <citation type="submission" date="2019-07" db="EMBL/GenBank/DDBJ databases">
        <title>antibiotic susceptibility of plant-derived lactic acid bacteria.</title>
        <authorList>
            <person name="Sugiyama M."/>
            <person name="Noda M."/>
        </authorList>
    </citation>
    <scope>NUCLEOTIDE SEQUENCE [LARGE SCALE GENOMIC DNA]</scope>
    <source>
        <strain evidence="1 2">15-1A</strain>
    </source>
</reference>
<name>A0AAI8RB38_ENTMU</name>
<evidence type="ECO:0000313" key="2">
    <source>
        <dbReference type="Proteomes" id="UP000509460"/>
    </source>
</evidence>
<protein>
    <submittedName>
        <fullName evidence="1">Uncharacterized protein</fullName>
    </submittedName>
</protein>
<proteinExistence type="predicted"/>
<dbReference type="EMBL" id="AP019810">
    <property type="protein sequence ID" value="BBM15553.1"/>
    <property type="molecule type" value="Genomic_DNA"/>
</dbReference>
<evidence type="ECO:0000313" key="1">
    <source>
        <dbReference type="EMBL" id="BBM15553.1"/>
    </source>
</evidence>
<accession>A0AAI8RB38</accession>
<sequence length="54" mass="6241">MDLKTFTAQIELMHQEALRKSSEYEDKWLNTFHGGRESALASVLKIIKEAQDEC</sequence>
<gene>
    <name evidence="1" type="ORF">EM151A_2372</name>
</gene>